<proteinExistence type="predicted"/>
<dbReference type="AlphaFoldDB" id="A0A0C3QLR1"/>
<organism evidence="1 2">
    <name type="scientific">Tulasnella calospora MUT 4182</name>
    <dbReference type="NCBI Taxonomy" id="1051891"/>
    <lineage>
        <taxon>Eukaryota</taxon>
        <taxon>Fungi</taxon>
        <taxon>Dikarya</taxon>
        <taxon>Basidiomycota</taxon>
        <taxon>Agaricomycotina</taxon>
        <taxon>Agaricomycetes</taxon>
        <taxon>Cantharellales</taxon>
        <taxon>Tulasnellaceae</taxon>
        <taxon>Tulasnella</taxon>
    </lineage>
</organism>
<protein>
    <submittedName>
        <fullName evidence="1">Uncharacterized protein</fullName>
    </submittedName>
</protein>
<sequence length="66" mass="7408">MLFTGPPASTCDGGILLSSHHRLHGTEPRHNRSDKFVRYPRESIAENAPSLVSVIQAIRKRDQAER</sequence>
<reference evidence="1 2" key="1">
    <citation type="submission" date="2014-04" db="EMBL/GenBank/DDBJ databases">
        <authorList>
            <consortium name="DOE Joint Genome Institute"/>
            <person name="Kuo A."/>
            <person name="Girlanda M."/>
            <person name="Perotto S."/>
            <person name="Kohler A."/>
            <person name="Nagy L.G."/>
            <person name="Floudas D."/>
            <person name="Copeland A."/>
            <person name="Barry K.W."/>
            <person name="Cichocki N."/>
            <person name="Veneault-Fourrey C."/>
            <person name="LaButti K."/>
            <person name="Lindquist E.A."/>
            <person name="Lipzen A."/>
            <person name="Lundell T."/>
            <person name="Morin E."/>
            <person name="Murat C."/>
            <person name="Sun H."/>
            <person name="Tunlid A."/>
            <person name="Henrissat B."/>
            <person name="Grigoriev I.V."/>
            <person name="Hibbett D.S."/>
            <person name="Martin F."/>
            <person name="Nordberg H.P."/>
            <person name="Cantor M.N."/>
            <person name="Hua S.X."/>
        </authorList>
    </citation>
    <scope>NUCLEOTIDE SEQUENCE [LARGE SCALE GENOMIC DNA]</scope>
    <source>
        <strain evidence="1 2">MUT 4182</strain>
    </source>
</reference>
<reference evidence="2" key="2">
    <citation type="submission" date="2015-01" db="EMBL/GenBank/DDBJ databases">
        <title>Evolutionary Origins and Diversification of the Mycorrhizal Mutualists.</title>
        <authorList>
            <consortium name="DOE Joint Genome Institute"/>
            <consortium name="Mycorrhizal Genomics Consortium"/>
            <person name="Kohler A."/>
            <person name="Kuo A."/>
            <person name="Nagy L.G."/>
            <person name="Floudas D."/>
            <person name="Copeland A."/>
            <person name="Barry K.W."/>
            <person name="Cichocki N."/>
            <person name="Veneault-Fourrey C."/>
            <person name="LaButti K."/>
            <person name="Lindquist E.A."/>
            <person name="Lipzen A."/>
            <person name="Lundell T."/>
            <person name="Morin E."/>
            <person name="Murat C."/>
            <person name="Riley R."/>
            <person name="Ohm R."/>
            <person name="Sun H."/>
            <person name="Tunlid A."/>
            <person name="Henrissat B."/>
            <person name="Grigoriev I.V."/>
            <person name="Hibbett D.S."/>
            <person name="Martin F."/>
        </authorList>
    </citation>
    <scope>NUCLEOTIDE SEQUENCE [LARGE SCALE GENOMIC DNA]</scope>
    <source>
        <strain evidence="2">MUT 4182</strain>
    </source>
</reference>
<evidence type="ECO:0000313" key="1">
    <source>
        <dbReference type="EMBL" id="KIO33740.1"/>
    </source>
</evidence>
<dbReference type="HOGENOM" id="CLU_2833059_0_0_1"/>
<dbReference type="EMBL" id="KN822946">
    <property type="protein sequence ID" value="KIO33740.1"/>
    <property type="molecule type" value="Genomic_DNA"/>
</dbReference>
<name>A0A0C3QLR1_9AGAM</name>
<gene>
    <name evidence="1" type="ORF">M407DRAFT_240902</name>
</gene>
<accession>A0A0C3QLR1</accession>
<keyword evidence="2" id="KW-1185">Reference proteome</keyword>
<dbReference type="Proteomes" id="UP000054248">
    <property type="component" value="Unassembled WGS sequence"/>
</dbReference>
<evidence type="ECO:0000313" key="2">
    <source>
        <dbReference type="Proteomes" id="UP000054248"/>
    </source>
</evidence>